<dbReference type="InterPro" id="IPR051406">
    <property type="entry name" value="PLD_domain"/>
</dbReference>
<comment type="caution">
    <text evidence="9">The sequence shown here is derived from an EMBL/GenBank/DDBJ whole genome shotgun (WGS) entry which is preliminary data.</text>
</comment>
<evidence type="ECO:0000313" key="9">
    <source>
        <dbReference type="EMBL" id="GHO84290.1"/>
    </source>
</evidence>
<evidence type="ECO:0000256" key="3">
    <source>
        <dbReference type="ARBA" id="ARBA00012027"/>
    </source>
</evidence>
<feature type="domain" description="PLD phosphodiesterase" evidence="8">
    <location>
        <begin position="300"/>
        <end position="327"/>
    </location>
</feature>
<dbReference type="PROSITE" id="PS51257">
    <property type="entry name" value="PROKAR_LIPOPROTEIN"/>
    <property type="match status" value="1"/>
</dbReference>
<gene>
    <name evidence="9" type="ORF">KSZ_22960</name>
</gene>
<dbReference type="Gene3D" id="3.30.870.10">
    <property type="entry name" value="Endonuclease Chain A"/>
    <property type="match status" value="2"/>
</dbReference>
<evidence type="ECO:0000313" key="10">
    <source>
        <dbReference type="Proteomes" id="UP000635565"/>
    </source>
</evidence>
<keyword evidence="6" id="KW-0443">Lipid metabolism</keyword>
<dbReference type="PANTHER" id="PTHR43856:SF1">
    <property type="entry name" value="MITOCHONDRIAL CARDIOLIPIN HYDROLASE"/>
    <property type="match status" value="1"/>
</dbReference>
<dbReference type="EC" id="3.1.4.4" evidence="3"/>
<name>A0ABQ3VDQ6_9CHLR</name>
<organism evidence="9 10">
    <name type="scientific">Dictyobacter formicarum</name>
    <dbReference type="NCBI Taxonomy" id="2778368"/>
    <lineage>
        <taxon>Bacteria</taxon>
        <taxon>Bacillati</taxon>
        <taxon>Chloroflexota</taxon>
        <taxon>Ktedonobacteria</taxon>
        <taxon>Ktedonobacterales</taxon>
        <taxon>Dictyobacteraceae</taxon>
        <taxon>Dictyobacter</taxon>
    </lineage>
</organism>
<evidence type="ECO:0000256" key="7">
    <source>
        <dbReference type="SAM" id="SignalP"/>
    </source>
</evidence>
<accession>A0ABQ3VDQ6</accession>
<comment type="catalytic activity">
    <reaction evidence="1">
        <text>a 1,2-diacyl-sn-glycero-3-phosphocholine + H2O = a 1,2-diacyl-sn-glycero-3-phosphate + choline + H(+)</text>
        <dbReference type="Rhea" id="RHEA:14445"/>
        <dbReference type="ChEBI" id="CHEBI:15354"/>
        <dbReference type="ChEBI" id="CHEBI:15377"/>
        <dbReference type="ChEBI" id="CHEBI:15378"/>
        <dbReference type="ChEBI" id="CHEBI:57643"/>
        <dbReference type="ChEBI" id="CHEBI:58608"/>
        <dbReference type="EC" id="3.1.4.4"/>
    </reaction>
</comment>
<dbReference type="SMART" id="SM00155">
    <property type="entry name" value="PLDc"/>
    <property type="match status" value="2"/>
</dbReference>
<evidence type="ECO:0000256" key="4">
    <source>
        <dbReference type="ARBA" id="ARBA00022801"/>
    </source>
</evidence>
<dbReference type="SUPFAM" id="SSF56024">
    <property type="entry name" value="Phospholipase D/nuclease"/>
    <property type="match status" value="2"/>
</dbReference>
<feature type="domain" description="PLD phosphodiesterase" evidence="8">
    <location>
        <begin position="149"/>
        <end position="176"/>
    </location>
</feature>
<keyword evidence="7" id="KW-0732">Signal</keyword>
<comment type="similarity">
    <text evidence="2">Belongs to the phospholipase D family.</text>
</comment>
<dbReference type="CDD" id="cd09128">
    <property type="entry name" value="PLDc_unchar1_2"/>
    <property type="match status" value="1"/>
</dbReference>
<feature type="chain" id="PRO_5046026537" description="phospholipase D" evidence="7">
    <location>
        <begin position="28"/>
        <end position="361"/>
    </location>
</feature>
<evidence type="ECO:0000259" key="8">
    <source>
        <dbReference type="PROSITE" id="PS50035"/>
    </source>
</evidence>
<dbReference type="EMBL" id="BNJJ01000005">
    <property type="protein sequence ID" value="GHO84290.1"/>
    <property type="molecule type" value="Genomic_DNA"/>
</dbReference>
<evidence type="ECO:0000256" key="5">
    <source>
        <dbReference type="ARBA" id="ARBA00022963"/>
    </source>
</evidence>
<dbReference type="Pfam" id="PF13091">
    <property type="entry name" value="PLDc_2"/>
    <property type="match status" value="2"/>
</dbReference>
<dbReference type="Proteomes" id="UP000635565">
    <property type="component" value="Unassembled WGS sequence"/>
</dbReference>
<sequence length="361" mass="39217">MEHSSSRQRVYAFQWLCACLLLCLTLAACSNSQTITISSTATQMPSAATDISISTSGAENQGVNLYIEPSAGEQVITGAIDGAKKSVWVEMYLLTDKKVINALENAAYRQVDVRVMLETHPYGNGSSSPTQTMEKLRAAGIKTQATSPDFALTHEKGMVIDGQTAYIMTSNFTNAALGNSKYTLNREYGIIDSNAQDVRTIQDIFTADWNRQPATINNPRLVVSPVNSLGTFLSLIHNAKKSIAIEAEEMQDSQVEQALTAASHLGVQIRVILPASSSSDNNREGITTIKQGGIQVKQDQRLYMHAKIIIVDQLKAFVGSENISAASLEKNRELGIIVTDNSVINALNQTFQTDWLASQPA</sequence>
<dbReference type="InterPro" id="IPR001736">
    <property type="entry name" value="PLipase_D/transphosphatidylase"/>
</dbReference>
<proteinExistence type="inferred from homology"/>
<dbReference type="PROSITE" id="PS50035">
    <property type="entry name" value="PLD"/>
    <property type="match status" value="2"/>
</dbReference>
<dbReference type="InterPro" id="IPR025202">
    <property type="entry name" value="PLD-like_dom"/>
</dbReference>
<protein>
    <recommendedName>
        <fullName evidence="3">phospholipase D</fullName>
        <ecNumber evidence="3">3.1.4.4</ecNumber>
    </recommendedName>
</protein>
<keyword evidence="5" id="KW-0442">Lipid degradation</keyword>
<dbReference type="PANTHER" id="PTHR43856">
    <property type="entry name" value="CARDIOLIPIN HYDROLASE"/>
    <property type="match status" value="1"/>
</dbReference>
<evidence type="ECO:0000256" key="2">
    <source>
        <dbReference type="ARBA" id="ARBA00008664"/>
    </source>
</evidence>
<evidence type="ECO:0000256" key="1">
    <source>
        <dbReference type="ARBA" id="ARBA00000798"/>
    </source>
</evidence>
<feature type="signal peptide" evidence="7">
    <location>
        <begin position="1"/>
        <end position="27"/>
    </location>
</feature>
<reference evidence="9 10" key="1">
    <citation type="journal article" date="2021" name="Int. J. Syst. Evol. Microbiol.">
        <title>Reticulibacter mediterranei gen. nov., sp. nov., within the new family Reticulibacteraceae fam. nov., and Ktedonospora formicarum gen. nov., sp. nov., Ktedonobacter robiniae sp. nov., Dictyobacter formicarum sp. nov. and Dictyobacter arantiisoli sp. nov., belonging to the class Ktedonobacteria.</title>
        <authorList>
            <person name="Yabe S."/>
            <person name="Zheng Y."/>
            <person name="Wang C.M."/>
            <person name="Sakai Y."/>
            <person name="Abe K."/>
            <person name="Yokota A."/>
            <person name="Donadio S."/>
            <person name="Cavaletti L."/>
            <person name="Monciardini P."/>
        </authorList>
    </citation>
    <scope>NUCLEOTIDE SEQUENCE [LARGE SCALE GENOMIC DNA]</scope>
    <source>
        <strain evidence="9 10">SOSP1-9</strain>
    </source>
</reference>
<keyword evidence="10" id="KW-1185">Reference proteome</keyword>
<evidence type="ECO:0000256" key="6">
    <source>
        <dbReference type="ARBA" id="ARBA00023098"/>
    </source>
</evidence>
<keyword evidence="4" id="KW-0378">Hydrolase</keyword>